<dbReference type="AlphaFoldDB" id="A0A225N136"/>
<keyword evidence="1" id="KW-0472">Membrane</keyword>
<organism evidence="2 3">
    <name type="scientific">Candidimonas nitroreducens</name>
    <dbReference type="NCBI Taxonomy" id="683354"/>
    <lineage>
        <taxon>Bacteria</taxon>
        <taxon>Pseudomonadati</taxon>
        <taxon>Pseudomonadota</taxon>
        <taxon>Betaproteobacteria</taxon>
        <taxon>Burkholderiales</taxon>
        <taxon>Alcaligenaceae</taxon>
        <taxon>Candidimonas</taxon>
    </lineage>
</organism>
<accession>A0A225N136</accession>
<gene>
    <name evidence="2" type="ORF">CEY11_03360</name>
</gene>
<comment type="caution">
    <text evidence="2">The sequence shown here is derived from an EMBL/GenBank/DDBJ whole genome shotgun (WGS) entry which is preliminary data.</text>
</comment>
<reference evidence="3" key="1">
    <citation type="submission" date="2017-06" db="EMBL/GenBank/DDBJ databases">
        <title>Herbaspirillum phytohormonus sp. nov., isolated from the root nodule of Robinia pseudoacacia in lead-zinc mine.</title>
        <authorList>
            <person name="Fan M."/>
            <person name="Lin Y."/>
        </authorList>
    </citation>
    <scope>NUCLEOTIDE SEQUENCE [LARGE SCALE GENOMIC DNA]</scope>
    <source>
        <strain evidence="3">SC-089</strain>
    </source>
</reference>
<evidence type="ECO:0000313" key="3">
    <source>
        <dbReference type="Proteomes" id="UP000214603"/>
    </source>
</evidence>
<sequence>MFLVHCREALMHRQHAQTAPAKWPFPPIPGGGKKTPKLTRGAMLADICLVLVWGAMIPGMMWLGVAVGF</sequence>
<evidence type="ECO:0000256" key="1">
    <source>
        <dbReference type="SAM" id="Phobius"/>
    </source>
</evidence>
<dbReference type="EMBL" id="NJIH01000002">
    <property type="protein sequence ID" value="OWT65780.1"/>
    <property type="molecule type" value="Genomic_DNA"/>
</dbReference>
<name>A0A225N136_9BURK</name>
<keyword evidence="1" id="KW-1133">Transmembrane helix</keyword>
<proteinExistence type="predicted"/>
<dbReference type="Proteomes" id="UP000214603">
    <property type="component" value="Unassembled WGS sequence"/>
</dbReference>
<protein>
    <submittedName>
        <fullName evidence="2">Uncharacterized protein</fullName>
    </submittedName>
</protein>
<feature type="transmembrane region" description="Helical" evidence="1">
    <location>
        <begin position="43"/>
        <end position="65"/>
    </location>
</feature>
<keyword evidence="3" id="KW-1185">Reference proteome</keyword>
<evidence type="ECO:0000313" key="2">
    <source>
        <dbReference type="EMBL" id="OWT65780.1"/>
    </source>
</evidence>
<keyword evidence="1" id="KW-0812">Transmembrane</keyword>